<feature type="repeat" description="Solcar" evidence="9">
    <location>
        <begin position="99"/>
        <end position="198"/>
    </location>
</feature>
<dbReference type="SUPFAM" id="SSF103506">
    <property type="entry name" value="Mitochondrial carrier"/>
    <property type="match status" value="1"/>
</dbReference>
<feature type="transmembrane region" description="Helical" evidence="11">
    <location>
        <begin position="101"/>
        <end position="122"/>
    </location>
</feature>
<dbReference type="GeneID" id="7051241"/>
<keyword evidence="3 10" id="KW-0813">Transport</keyword>
<keyword evidence="5" id="KW-0677">Repeat</keyword>
<dbReference type="eggNOG" id="KOG0758">
    <property type="taxonomic scope" value="Eukaryota"/>
</dbReference>
<evidence type="ECO:0000313" key="12">
    <source>
        <dbReference type="EMBL" id="EEB05529.1"/>
    </source>
</evidence>
<evidence type="ECO:0000256" key="3">
    <source>
        <dbReference type="ARBA" id="ARBA00022448"/>
    </source>
</evidence>
<dbReference type="InterPro" id="IPR018108">
    <property type="entry name" value="MCP_transmembrane"/>
</dbReference>
<evidence type="ECO:0000256" key="6">
    <source>
        <dbReference type="ARBA" id="ARBA00022989"/>
    </source>
</evidence>
<dbReference type="InterPro" id="IPR050567">
    <property type="entry name" value="Mitochondrial_Carrier"/>
</dbReference>
<accession>B6JVX8</accession>
<evidence type="ECO:0000256" key="4">
    <source>
        <dbReference type="ARBA" id="ARBA00022692"/>
    </source>
</evidence>
<keyword evidence="8 9" id="KW-0472">Membrane</keyword>
<organism evidence="12 14">
    <name type="scientific">Schizosaccharomyces japonicus (strain yFS275 / FY16936)</name>
    <name type="common">Fission yeast</name>
    <dbReference type="NCBI Taxonomy" id="402676"/>
    <lineage>
        <taxon>Eukaryota</taxon>
        <taxon>Fungi</taxon>
        <taxon>Dikarya</taxon>
        <taxon>Ascomycota</taxon>
        <taxon>Taphrinomycotina</taxon>
        <taxon>Schizosaccharomycetes</taxon>
        <taxon>Schizosaccharomycetales</taxon>
        <taxon>Schizosaccharomycetaceae</taxon>
        <taxon>Schizosaccharomyces</taxon>
    </lineage>
</organism>
<dbReference type="EMBL" id="KE651166">
    <property type="protein sequence ID" value="EEB05529.1"/>
    <property type="molecule type" value="Genomic_DNA"/>
</dbReference>
<dbReference type="OMA" id="FTKIYAQ"/>
<gene>
    <name evidence="13" type="primary">ort1</name>
    <name evidence="12" type="ORF">SJAG_00543</name>
</gene>
<dbReference type="PANTHER" id="PTHR45624:SF9">
    <property type="entry name" value="CARRIER PROTEIN, PUTATIVE (AFU_ORTHOLOGUE AFUA_4G06390)-RELATED"/>
    <property type="match status" value="1"/>
</dbReference>
<dbReference type="OrthoDB" id="2382881at2759"/>
<evidence type="ECO:0000256" key="8">
    <source>
        <dbReference type="ARBA" id="ARBA00023136"/>
    </source>
</evidence>
<feature type="repeat" description="Solcar" evidence="9">
    <location>
        <begin position="12"/>
        <end position="94"/>
    </location>
</feature>
<dbReference type="JaponicusDB" id="SJAG_00543">
    <property type="gene designation" value="ort1"/>
</dbReference>
<evidence type="ECO:0000256" key="10">
    <source>
        <dbReference type="RuleBase" id="RU000488"/>
    </source>
</evidence>
<comment type="similarity">
    <text evidence="2 10">Belongs to the mitochondrial carrier (TC 2.A.29) family.</text>
</comment>
<dbReference type="GO" id="GO:0022857">
    <property type="term" value="F:transmembrane transporter activity"/>
    <property type="evidence" value="ECO:0000318"/>
    <property type="project" value="GO_Central"/>
</dbReference>
<dbReference type="VEuPathDB" id="FungiDB:SJAG_00543"/>
<evidence type="ECO:0000313" key="14">
    <source>
        <dbReference type="Proteomes" id="UP000001744"/>
    </source>
</evidence>
<dbReference type="GO" id="GO:0031966">
    <property type="term" value="C:mitochondrial membrane"/>
    <property type="evidence" value="ECO:0007669"/>
    <property type="project" value="UniProtKB-SubCell"/>
</dbReference>
<evidence type="ECO:0000256" key="9">
    <source>
        <dbReference type="PROSITE-ProRule" id="PRU00282"/>
    </source>
</evidence>
<dbReference type="HOGENOM" id="CLU_015166_4_0_1"/>
<dbReference type="PANTHER" id="PTHR45624">
    <property type="entry name" value="MITOCHONDRIAL BASIC AMINO ACIDS TRANSPORTER-RELATED"/>
    <property type="match status" value="1"/>
</dbReference>
<keyword evidence="14" id="KW-1185">Reference proteome</keyword>
<dbReference type="RefSeq" id="XP_002171822.1">
    <property type="nucleotide sequence ID" value="XM_002171786.2"/>
</dbReference>
<evidence type="ECO:0000256" key="11">
    <source>
        <dbReference type="SAM" id="Phobius"/>
    </source>
</evidence>
<dbReference type="InterPro" id="IPR023395">
    <property type="entry name" value="MCP_dom_sf"/>
</dbReference>
<protein>
    <submittedName>
        <fullName evidence="12">Carboxylic acid transporter</fullName>
    </submittedName>
</protein>
<comment type="subcellular location">
    <subcellularLocation>
        <location evidence="1">Mitochondrion membrane</location>
        <topology evidence="1">Multi-pass membrane protein</topology>
    </subcellularLocation>
</comment>
<keyword evidence="7" id="KW-0496">Mitochondrion</keyword>
<keyword evidence="6 11" id="KW-1133">Transmembrane helix</keyword>
<feature type="repeat" description="Solcar" evidence="9">
    <location>
        <begin position="205"/>
        <end position="285"/>
    </location>
</feature>
<proteinExistence type="inferred from homology"/>
<dbReference type="STRING" id="402676.B6JVX8"/>
<evidence type="ECO:0000256" key="5">
    <source>
        <dbReference type="ARBA" id="ARBA00022737"/>
    </source>
</evidence>
<sequence>MQCVQKKTENPRKGLPTFQAAFISSAVSSVVGFPFDSIKVRQQTYKFPSILACARHTLRTEGWGGFYRGMTMPLISTAITRSISFTLYTENRKRTAFLNPYLSPFVSGLCTGALISIFACPFEFSKLYSQLDVLMKASDPTYKSTAKSQKPLSSLQSARDIVHRRGFTKLWTGLPYHAMRDGFGSAWYFAIYETLRFRLLQTGISKHAAYALSGAFCGALSWILVFPVDTAKSLVQRNALLKKSTSLSSIPWFTRAMYRGISISLIRSALLNSCNFTLYELFRSIERKS</sequence>
<keyword evidence="4 9" id="KW-0812">Transmembrane</keyword>
<evidence type="ECO:0000256" key="2">
    <source>
        <dbReference type="ARBA" id="ARBA00006375"/>
    </source>
</evidence>
<feature type="transmembrane region" description="Helical" evidence="11">
    <location>
        <begin position="208"/>
        <end position="228"/>
    </location>
</feature>
<name>B6JVX8_SCHJY</name>
<evidence type="ECO:0000313" key="13">
    <source>
        <dbReference type="JaponicusDB" id="SJAG_00543"/>
    </source>
</evidence>
<evidence type="ECO:0000256" key="1">
    <source>
        <dbReference type="ARBA" id="ARBA00004225"/>
    </source>
</evidence>
<dbReference type="AlphaFoldDB" id="B6JVX8"/>
<dbReference type="PROSITE" id="PS50920">
    <property type="entry name" value="SOLCAR"/>
    <property type="match status" value="3"/>
</dbReference>
<dbReference type="Pfam" id="PF00153">
    <property type="entry name" value="Mito_carr"/>
    <property type="match status" value="3"/>
</dbReference>
<evidence type="ECO:0000256" key="7">
    <source>
        <dbReference type="ARBA" id="ARBA00023128"/>
    </source>
</evidence>
<dbReference type="Proteomes" id="UP000001744">
    <property type="component" value="Unassembled WGS sequence"/>
</dbReference>
<reference evidence="12 14" key="1">
    <citation type="journal article" date="2011" name="Science">
        <title>Comparative functional genomics of the fission yeasts.</title>
        <authorList>
            <person name="Rhind N."/>
            <person name="Chen Z."/>
            <person name="Yassour M."/>
            <person name="Thompson D.A."/>
            <person name="Haas B.J."/>
            <person name="Habib N."/>
            <person name="Wapinski I."/>
            <person name="Roy S."/>
            <person name="Lin M.F."/>
            <person name="Heiman D.I."/>
            <person name="Young S.K."/>
            <person name="Furuya K."/>
            <person name="Guo Y."/>
            <person name="Pidoux A."/>
            <person name="Chen H.M."/>
            <person name="Robbertse B."/>
            <person name="Goldberg J.M."/>
            <person name="Aoki K."/>
            <person name="Bayne E.H."/>
            <person name="Berlin A.M."/>
            <person name="Desjardins C.A."/>
            <person name="Dobbs E."/>
            <person name="Dukaj L."/>
            <person name="Fan L."/>
            <person name="FitzGerald M.G."/>
            <person name="French C."/>
            <person name="Gujja S."/>
            <person name="Hansen K."/>
            <person name="Keifenheim D."/>
            <person name="Levin J.Z."/>
            <person name="Mosher R.A."/>
            <person name="Mueller C.A."/>
            <person name="Pfiffner J."/>
            <person name="Priest M."/>
            <person name="Russ C."/>
            <person name="Smialowska A."/>
            <person name="Swoboda P."/>
            <person name="Sykes S.M."/>
            <person name="Vaughn M."/>
            <person name="Vengrova S."/>
            <person name="Yoder R."/>
            <person name="Zeng Q."/>
            <person name="Allshire R."/>
            <person name="Baulcombe D."/>
            <person name="Birren B.W."/>
            <person name="Brown W."/>
            <person name="Ekwall K."/>
            <person name="Kellis M."/>
            <person name="Leatherwood J."/>
            <person name="Levin H."/>
            <person name="Margalit H."/>
            <person name="Martienssen R."/>
            <person name="Nieduszynski C.A."/>
            <person name="Spatafora J.W."/>
            <person name="Friedman N."/>
            <person name="Dalgaard J.Z."/>
            <person name="Baumann P."/>
            <person name="Niki H."/>
            <person name="Regev A."/>
            <person name="Nusbaum C."/>
        </authorList>
    </citation>
    <scope>NUCLEOTIDE SEQUENCE [LARGE SCALE GENOMIC DNA]</scope>
    <source>
        <strain evidence="14">yFS275 / FY16936</strain>
    </source>
</reference>
<dbReference type="Gene3D" id="1.50.40.10">
    <property type="entry name" value="Mitochondrial carrier domain"/>
    <property type="match status" value="1"/>
</dbReference>